<dbReference type="PRINTS" id="PR00153">
    <property type="entry name" value="CSAPPISMRASE"/>
</dbReference>
<dbReference type="InterPro" id="IPR002130">
    <property type="entry name" value="Cyclophilin-type_PPIase_dom"/>
</dbReference>
<proteinExistence type="predicted"/>
<dbReference type="InParanoid" id="H2ASU7"/>
<feature type="signal peptide" evidence="3">
    <location>
        <begin position="1"/>
        <end position="19"/>
    </location>
</feature>
<dbReference type="Pfam" id="PF00160">
    <property type="entry name" value="Pro_isomerase"/>
    <property type="match status" value="1"/>
</dbReference>
<dbReference type="AlphaFoldDB" id="H2ASU7"/>
<evidence type="ECO:0000313" key="6">
    <source>
        <dbReference type="Proteomes" id="UP000005220"/>
    </source>
</evidence>
<evidence type="ECO:0000313" key="5">
    <source>
        <dbReference type="EMBL" id="CCF57447.1"/>
    </source>
</evidence>
<organism evidence="5 6">
    <name type="scientific">Kazachstania africana (strain ATCC 22294 / BCRC 22015 / CBS 2517 / CECT 1963 / NBRC 1671 / NRRL Y-8276)</name>
    <name type="common">Yeast</name>
    <name type="synonym">Kluyveromyces africanus</name>
    <dbReference type="NCBI Taxonomy" id="1071382"/>
    <lineage>
        <taxon>Eukaryota</taxon>
        <taxon>Fungi</taxon>
        <taxon>Dikarya</taxon>
        <taxon>Ascomycota</taxon>
        <taxon>Saccharomycotina</taxon>
        <taxon>Saccharomycetes</taxon>
        <taxon>Saccharomycetales</taxon>
        <taxon>Saccharomycetaceae</taxon>
        <taxon>Kazachstania</taxon>
    </lineage>
</organism>
<dbReference type="GO" id="GO:0006457">
    <property type="term" value="P:protein folding"/>
    <property type="evidence" value="ECO:0007669"/>
    <property type="project" value="TreeGrafter"/>
</dbReference>
<dbReference type="PROSITE" id="PS50072">
    <property type="entry name" value="CSA_PPIASE_2"/>
    <property type="match status" value="1"/>
</dbReference>
<dbReference type="GeneID" id="13885365"/>
<keyword evidence="2" id="KW-0472">Membrane</keyword>
<keyword evidence="2" id="KW-1133">Transmembrane helix</keyword>
<feature type="chain" id="PRO_5003559248" description="PPIase cyclophilin-type domain-containing protein" evidence="3">
    <location>
        <begin position="20"/>
        <end position="317"/>
    </location>
</feature>
<sequence>MLLISFLIHLLFTLLQCYAVEDKHPTIRDVDFRKIHSPDPPVTHHVLMGIVYYDSTESKYTVTELIMDLYGTTAPYAVENFVALARGFKVSMDPKSPQDTIDLGYKRSLIDRIFPNDRIIGGDVLPGLAPYSVFGPNFADEPFFLKHDRPGRLSLLNKGEPDSNDSNFFITMKPEGSPEYDDKHVVFGQIIMGLDNLLERIQNVKINDEGVPAKKVAISHMIVDEVEIPDKDEKHREYLERLAKFNEGDLSVGTALVPTATQMRDAKNLEDESFALLNHPATSVSIGIIGLLLCYALMKFRRQLLIHSKKIVSFRND</sequence>
<keyword evidence="3" id="KW-0732">Signal</keyword>
<evidence type="ECO:0000256" key="3">
    <source>
        <dbReference type="SAM" id="SignalP"/>
    </source>
</evidence>
<dbReference type="Gene3D" id="2.40.100.10">
    <property type="entry name" value="Cyclophilin-like"/>
    <property type="match status" value="1"/>
</dbReference>
<comment type="catalytic activity">
    <reaction evidence="1">
        <text>[protein]-peptidylproline (omega=180) = [protein]-peptidylproline (omega=0)</text>
        <dbReference type="Rhea" id="RHEA:16237"/>
        <dbReference type="Rhea" id="RHEA-COMP:10747"/>
        <dbReference type="Rhea" id="RHEA-COMP:10748"/>
        <dbReference type="ChEBI" id="CHEBI:83833"/>
        <dbReference type="ChEBI" id="CHEBI:83834"/>
        <dbReference type="EC" id="5.2.1.8"/>
    </reaction>
</comment>
<accession>H2ASU7</accession>
<gene>
    <name evidence="5" type="primary">KAFR0C04560</name>
    <name evidence="5" type="ORF">KAFR_0C04560</name>
</gene>
<name>H2ASU7_KAZAF</name>
<dbReference type="GO" id="GO:0000324">
    <property type="term" value="C:fungal-type vacuole"/>
    <property type="evidence" value="ECO:0007669"/>
    <property type="project" value="TreeGrafter"/>
</dbReference>
<evidence type="ECO:0000259" key="4">
    <source>
        <dbReference type="PROSITE" id="PS50072"/>
    </source>
</evidence>
<dbReference type="STRING" id="1071382.H2ASU7"/>
<dbReference type="Proteomes" id="UP000005220">
    <property type="component" value="Chromosome 3"/>
</dbReference>
<dbReference type="RefSeq" id="XP_003956582.1">
    <property type="nucleotide sequence ID" value="XM_003956533.1"/>
</dbReference>
<dbReference type="PANTHER" id="PTHR11071:SF568">
    <property type="entry name" value="PEPTIDYL-PROLYL CIS-TRANS ISOMERASE CPR4-RELATED"/>
    <property type="match status" value="1"/>
</dbReference>
<dbReference type="eggNOG" id="KOG0880">
    <property type="taxonomic scope" value="Eukaryota"/>
</dbReference>
<evidence type="ECO:0000256" key="2">
    <source>
        <dbReference type="SAM" id="Phobius"/>
    </source>
</evidence>
<keyword evidence="6" id="KW-1185">Reference proteome</keyword>
<dbReference type="InterPro" id="IPR029000">
    <property type="entry name" value="Cyclophilin-like_dom_sf"/>
</dbReference>
<dbReference type="KEGG" id="kaf:KAFR_0C04560"/>
<dbReference type="SUPFAM" id="SSF50891">
    <property type="entry name" value="Cyclophilin-like"/>
    <property type="match status" value="1"/>
</dbReference>
<keyword evidence="2" id="KW-0812">Transmembrane</keyword>
<dbReference type="GO" id="GO:0003755">
    <property type="term" value="F:peptidyl-prolyl cis-trans isomerase activity"/>
    <property type="evidence" value="ECO:0007669"/>
    <property type="project" value="UniProtKB-EC"/>
</dbReference>
<dbReference type="EMBL" id="HE650823">
    <property type="protein sequence ID" value="CCF57447.1"/>
    <property type="molecule type" value="Genomic_DNA"/>
</dbReference>
<dbReference type="GO" id="GO:0005783">
    <property type="term" value="C:endoplasmic reticulum"/>
    <property type="evidence" value="ECO:0007669"/>
    <property type="project" value="TreeGrafter"/>
</dbReference>
<feature type="domain" description="PPIase cyclophilin-type" evidence="4">
    <location>
        <begin position="52"/>
        <end position="223"/>
    </location>
</feature>
<reference evidence="5 6" key="1">
    <citation type="journal article" date="2011" name="Proc. Natl. Acad. Sci. U.S.A.">
        <title>Evolutionary erosion of yeast sex chromosomes by mating-type switching accidents.</title>
        <authorList>
            <person name="Gordon J.L."/>
            <person name="Armisen D."/>
            <person name="Proux-Wera E."/>
            <person name="Oheigeartaigh S.S."/>
            <person name="Byrne K.P."/>
            <person name="Wolfe K.H."/>
        </authorList>
    </citation>
    <scope>NUCLEOTIDE SEQUENCE [LARGE SCALE GENOMIC DNA]</scope>
    <source>
        <strain evidence="6">ATCC 22294 / BCRC 22015 / CBS 2517 / CECT 1963 / NBRC 1671 / NRRL Y-8276</strain>
    </source>
</reference>
<dbReference type="HOGENOM" id="CLU_012062_4_1_1"/>
<evidence type="ECO:0000256" key="1">
    <source>
        <dbReference type="ARBA" id="ARBA00000971"/>
    </source>
</evidence>
<dbReference type="GO" id="GO:0016018">
    <property type="term" value="F:cyclosporin A binding"/>
    <property type="evidence" value="ECO:0007669"/>
    <property type="project" value="TreeGrafter"/>
</dbReference>
<feature type="transmembrane region" description="Helical" evidence="2">
    <location>
        <begin position="281"/>
        <end position="300"/>
    </location>
</feature>
<dbReference type="OrthoDB" id="193499at2759"/>
<dbReference type="PANTHER" id="PTHR11071">
    <property type="entry name" value="PEPTIDYL-PROLYL CIS-TRANS ISOMERASE"/>
    <property type="match status" value="1"/>
</dbReference>
<protein>
    <recommendedName>
        <fullName evidence="4">PPIase cyclophilin-type domain-containing protein</fullName>
    </recommendedName>
</protein>